<dbReference type="InterPro" id="IPR011050">
    <property type="entry name" value="Pectin_lyase_fold/virulence"/>
</dbReference>
<dbReference type="AlphaFoldDB" id="A0A5J4R948"/>
<sequence>MISKDISQEENPFKIDFNQAGSIIISDSQFENITKIGNVVAGGAIKAILQSSNTLNIKDCKFTTCKARDTIGGAIYAEIKSSNAQITLTRTQFLQCTAQSGGGLSIISNYGGLFIIENSCIFKECKATSGNGGGIYLNLDYEYSDQASFIIRDALIQNCQAVASASATPPTGFGGGIFICINGNDVPPSMSLDLKGMKIYNNSATQGGQ</sequence>
<gene>
    <name evidence="1" type="ORF">EZS28_053495</name>
</gene>
<dbReference type="EMBL" id="SNRW01042828">
    <property type="protein sequence ID" value="KAA6330476.1"/>
    <property type="molecule type" value="Genomic_DNA"/>
</dbReference>
<dbReference type="PANTHER" id="PTHR11319">
    <property type="entry name" value="G PROTEIN-COUPLED RECEPTOR-RELATED"/>
    <property type="match status" value="1"/>
</dbReference>
<evidence type="ECO:0000313" key="1">
    <source>
        <dbReference type="EMBL" id="KAA6330476.1"/>
    </source>
</evidence>
<protein>
    <recommendedName>
        <fullName evidence="3">Right handed beta helix domain-containing protein</fullName>
    </recommendedName>
</protein>
<dbReference type="SUPFAM" id="SSF51126">
    <property type="entry name" value="Pectin lyase-like"/>
    <property type="match status" value="1"/>
</dbReference>
<reference evidence="1 2" key="1">
    <citation type="submission" date="2019-03" db="EMBL/GenBank/DDBJ databases">
        <title>Single cell metagenomics reveals metabolic interactions within the superorganism composed of flagellate Streblomastix strix and complex community of Bacteroidetes bacteria on its surface.</title>
        <authorList>
            <person name="Treitli S.C."/>
            <person name="Kolisko M."/>
            <person name="Husnik F."/>
            <person name="Keeling P."/>
            <person name="Hampl V."/>
        </authorList>
    </citation>
    <scope>NUCLEOTIDE SEQUENCE [LARGE SCALE GENOMIC DNA]</scope>
    <source>
        <strain evidence="1">ST1C</strain>
    </source>
</reference>
<accession>A0A5J4R948</accession>
<dbReference type="Proteomes" id="UP000324800">
    <property type="component" value="Unassembled WGS sequence"/>
</dbReference>
<comment type="caution">
    <text evidence="1">The sequence shown here is derived from an EMBL/GenBank/DDBJ whole genome shotgun (WGS) entry which is preliminary data.</text>
</comment>
<feature type="non-terminal residue" evidence="1">
    <location>
        <position position="209"/>
    </location>
</feature>
<evidence type="ECO:0000313" key="2">
    <source>
        <dbReference type="Proteomes" id="UP000324800"/>
    </source>
</evidence>
<dbReference type="PANTHER" id="PTHR11319:SF35">
    <property type="entry name" value="OUTER MEMBRANE PROTEIN PMPC-RELATED"/>
    <property type="match status" value="1"/>
</dbReference>
<evidence type="ECO:0008006" key="3">
    <source>
        <dbReference type="Google" id="ProtNLM"/>
    </source>
</evidence>
<name>A0A5J4R948_9EUKA</name>
<organism evidence="1 2">
    <name type="scientific">Streblomastix strix</name>
    <dbReference type="NCBI Taxonomy" id="222440"/>
    <lineage>
        <taxon>Eukaryota</taxon>
        <taxon>Metamonada</taxon>
        <taxon>Preaxostyla</taxon>
        <taxon>Oxymonadida</taxon>
        <taxon>Streblomastigidae</taxon>
        <taxon>Streblomastix</taxon>
    </lineage>
</organism>
<proteinExistence type="predicted"/>